<gene>
    <name evidence="2" type="ORF">SAMN05444410_11527</name>
</gene>
<sequence>MKKMTVFLVFSTLCIAFLAIQACSKKNDAMAAAPMPTLYDSLGGTTLVADPKQQGTQIEKGRLLIRTIVDSTIFVIAADSKINGFFKVLLAEVTSGNTSGFTALSKNLTDFVCVGTGAKNFSYGGKSMVAAHDPAQNPRMNGKAGNADMDQFETDLFMGANKAGVPSNTPALVSVGKIVESLRGAVVQK</sequence>
<dbReference type="GO" id="GO:0019825">
    <property type="term" value="F:oxygen binding"/>
    <property type="evidence" value="ECO:0007669"/>
    <property type="project" value="InterPro"/>
</dbReference>
<dbReference type="GO" id="GO:0020037">
    <property type="term" value="F:heme binding"/>
    <property type="evidence" value="ECO:0007669"/>
    <property type="project" value="InterPro"/>
</dbReference>
<evidence type="ECO:0000313" key="3">
    <source>
        <dbReference type="Proteomes" id="UP000198711"/>
    </source>
</evidence>
<dbReference type="AlphaFoldDB" id="A0A8X8LEV1"/>
<name>A0A8X8LEV1_9BACT</name>
<dbReference type="RefSeq" id="WP_051348002.1">
    <property type="nucleotide sequence ID" value="NZ_FNNO01000015.1"/>
</dbReference>
<dbReference type="PROSITE" id="PS51257">
    <property type="entry name" value="PROKAR_LIPOPROTEIN"/>
    <property type="match status" value="1"/>
</dbReference>
<protein>
    <recommendedName>
        <fullName evidence="4">Group 1 truncated hemoglobin</fullName>
    </recommendedName>
</protein>
<evidence type="ECO:0000256" key="1">
    <source>
        <dbReference type="SAM" id="SignalP"/>
    </source>
</evidence>
<reference evidence="2 3" key="1">
    <citation type="submission" date="2016-10" db="EMBL/GenBank/DDBJ databases">
        <authorList>
            <person name="Varghese N."/>
            <person name="Submissions S."/>
        </authorList>
    </citation>
    <scope>NUCLEOTIDE SEQUENCE [LARGE SCALE GENOMIC DNA]</scope>
    <source>
        <strain evidence="2 3">DSM 25353</strain>
    </source>
</reference>
<accession>A0A8X8LEV1</accession>
<comment type="caution">
    <text evidence="2">The sequence shown here is derived from an EMBL/GenBank/DDBJ whole genome shotgun (WGS) entry which is preliminary data.</text>
</comment>
<proteinExistence type="predicted"/>
<dbReference type="Proteomes" id="UP000198711">
    <property type="component" value="Unassembled WGS sequence"/>
</dbReference>
<feature type="chain" id="PRO_5036468691" description="Group 1 truncated hemoglobin" evidence="1">
    <location>
        <begin position="23"/>
        <end position="189"/>
    </location>
</feature>
<organism evidence="2 3">
    <name type="scientific">Hydrobacter penzbergensis</name>
    <dbReference type="NCBI Taxonomy" id="1235997"/>
    <lineage>
        <taxon>Bacteria</taxon>
        <taxon>Pseudomonadati</taxon>
        <taxon>Bacteroidota</taxon>
        <taxon>Chitinophagia</taxon>
        <taxon>Chitinophagales</taxon>
        <taxon>Chitinophagaceae</taxon>
        <taxon>Hydrobacter</taxon>
    </lineage>
</organism>
<keyword evidence="1" id="KW-0732">Signal</keyword>
<evidence type="ECO:0008006" key="4">
    <source>
        <dbReference type="Google" id="ProtNLM"/>
    </source>
</evidence>
<feature type="signal peptide" evidence="1">
    <location>
        <begin position="1"/>
        <end position="22"/>
    </location>
</feature>
<dbReference type="InterPro" id="IPR012292">
    <property type="entry name" value="Globin/Proto"/>
</dbReference>
<evidence type="ECO:0000313" key="2">
    <source>
        <dbReference type="EMBL" id="SDX40442.1"/>
    </source>
</evidence>
<dbReference type="EMBL" id="FNNO01000015">
    <property type="protein sequence ID" value="SDX40442.1"/>
    <property type="molecule type" value="Genomic_DNA"/>
</dbReference>
<dbReference type="Gene3D" id="1.10.490.10">
    <property type="entry name" value="Globins"/>
    <property type="match status" value="1"/>
</dbReference>
<keyword evidence="3" id="KW-1185">Reference proteome</keyword>